<feature type="region of interest" description="Disordered" evidence="2">
    <location>
        <begin position="74"/>
        <end position="94"/>
    </location>
</feature>
<reference evidence="4" key="1">
    <citation type="journal article" date="2023" name="Commun. Biol.">
        <title>Genome analysis of Parmales, the sister group of diatoms, reveals the evolutionary specialization of diatoms from phago-mixotrophs to photoautotrophs.</title>
        <authorList>
            <person name="Ban H."/>
            <person name="Sato S."/>
            <person name="Yoshikawa S."/>
            <person name="Yamada K."/>
            <person name="Nakamura Y."/>
            <person name="Ichinomiya M."/>
            <person name="Sato N."/>
            <person name="Blanc-Mathieu R."/>
            <person name="Endo H."/>
            <person name="Kuwata A."/>
            <person name="Ogata H."/>
        </authorList>
    </citation>
    <scope>NUCLEOTIDE SEQUENCE [LARGE SCALE GENOMIC DNA]</scope>
    <source>
        <strain evidence="4">NIES 3700</strain>
    </source>
</reference>
<feature type="region of interest" description="Disordered" evidence="2">
    <location>
        <begin position="614"/>
        <end position="661"/>
    </location>
</feature>
<proteinExistence type="predicted"/>
<keyword evidence="1" id="KW-0175">Coiled coil</keyword>
<feature type="compositionally biased region" description="Polar residues" evidence="2">
    <location>
        <begin position="25"/>
        <end position="35"/>
    </location>
</feature>
<dbReference type="EMBL" id="BRXW01000568">
    <property type="protein sequence ID" value="GMH67045.1"/>
    <property type="molecule type" value="Genomic_DNA"/>
</dbReference>
<dbReference type="OrthoDB" id="10477534at2759"/>
<comment type="caution">
    <text evidence="3">The sequence shown here is derived from an EMBL/GenBank/DDBJ whole genome shotgun (WGS) entry which is preliminary data.</text>
</comment>
<evidence type="ECO:0000256" key="1">
    <source>
        <dbReference type="SAM" id="Coils"/>
    </source>
</evidence>
<evidence type="ECO:0000313" key="4">
    <source>
        <dbReference type="Proteomes" id="UP001165122"/>
    </source>
</evidence>
<sequence>MMKRNPPVRMPAAPINYPTLPKPSKPSNNSKTTGKSPRKKKMKEKAAADTAAKLQQDEKNLAATHKTILDTLSNDASNFSSSSPLKTTSSPSLTAAETLSTLSTLIKQTLEEWSHEISKDTSAPSDSNHHRDYFLKMSNLHLMDEHYSNAHGFTSLSSEFSDFKITKPKAILDVENTLSAQTTSLNQSSAEMTKCIKGLRSAIRNYTKGGSKVELEGLLDSTKSMLLRAAELRKVGRRSSDIIREGMKKGISCLEKNVLKRGKEEDDEESEVEEEEEEENEEEKHLAQEEELSPMVSPRHLILTAKRESRMERRKTRASIREAHKQLELDIKEGRRSAEAPAAKRRIVPFHLQQDNLKNVSWFTNMCGKISSSTVLRSVSTIGDLQREIVLERSKKKENTKKGEYKNMRRKSIALVQEVHVTSAHQAKLVEEKKGLQKELNISIKRYTVANKLLGEGEKVFKEKEKVWNSQLEEIQSSSKNIQRIMTENNEVMKGMYEKKMEVLETSLVREKERLEKLISSVKGSAEKMSKVKEELIRERDRRKVAEADSERISDELATAKTAMGDTKRRLEAATMEAENSKAIQGELASLKEEVKVKSEEYLDSVEEVQRLKGEVERLRGEGGGREEKKEEGKRRGDNSFHREASAKFIENVIREASPTK</sequence>
<dbReference type="Proteomes" id="UP001165122">
    <property type="component" value="Unassembled WGS sequence"/>
</dbReference>
<feature type="compositionally biased region" description="Acidic residues" evidence="2">
    <location>
        <begin position="265"/>
        <end position="281"/>
    </location>
</feature>
<evidence type="ECO:0000313" key="3">
    <source>
        <dbReference type="EMBL" id="GMH67045.1"/>
    </source>
</evidence>
<organism evidence="3 4">
    <name type="scientific">Triparma laevis f. longispina</name>
    <dbReference type="NCBI Taxonomy" id="1714387"/>
    <lineage>
        <taxon>Eukaryota</taxon>
        <taxon>Sar</taxon>
        <taxon>Stramenopiles</taxon>
        <taxon>Ochrophyta</taxon>
        <taxon>Bolidophyceae</taxon>
        <taxon>Parmales</taxon>
        <taxon>Triparmaceae</taxon>
        <taxon>Triparma</taxon>
    </lineage>
</organism>
<feature type="region of interest" description="Disordered" evidence="2">
    <location>
        <begin position="260"/>
        <end position="320"/>
    </location>
</feature>
<gene>
    <name evidence="3" type="ORF">TrLO_g5367</name>
</gene>
<dbReference type="AlphaFoldDB" id="A0A9W7AFX8"/>
<keyword evidence="4" id="KW-1185">Reference proteome</keyword>
<evidence type="ECO:0000256" key="2">
    <source>
        <dbReference type="SAM" id="MobiDB-lite"/>
    </source>
</evidence>
<feature type="coiled-coil region" evidence="1">
    <location>
        <begin position="501"/>
        <end position="549"/>
    </location>
</feature>
<feature type="compositionally biased region" description="Basic and acidic residues" evidence="2">
    <location>
        <begin position="614"/>
        <end position="646"/>
    </location>
</feature>
<feature type="region of interest" description="Disordered" evidence="2">
    <location>
        <begin position="1"/>
        <end position="57"/>
    </location>
</feature>
<accession>A0A9W7AFX8</accession>
<protein>
    <submittedName>
        <fullName evidence="3">Uncharacterized protein</fullName>
    </submittedName>
</protein>
<name>A0A9W7AFX8_9STRA</name>